<dbReference type="Proteomes" id="UP001565236">
    <property type="component" value="Unassembled WGS sequence"/>
</dbReference>
<keyword evidence="1" id="KW-0812">Transmembrane</keyword>
<proteinExistence type="predicted"/>
<keyword evidence="1" id="KW-0472">Membrane</keyword>
<evidence type="ECO:0000313" key="3">
    <source>
        <dbReference type="Proteomes" id="UP001565236"/>
    </source>
</evidence>
<dbReference type="EMBL" id="JBCLUF010000015">
    <property type="protein sequence ID" value="MEY8662324.1"/>
    <property type="molecule type" value="Genomic_DNA"/>
</dbReference>
<evidence type="ECO:0000313" key="2">
    <source>
        <dbReference type="EMBL" id="MEY8662324.1"/>
    </source>
</evidence>
<organism evidence="2 3">
    <name type="scientific">Ligilactobacillus faecis</name>
    <dbReference type="NCBI Taxonomy" id="762833"/>
    <lineage>
        <taxon>Bacteria</taxon>
        <taxon>Bacillati</taxon>
        <taxon>Bacillota</taxon>
        <taxon>Bacilli</taxon>
        <taxon>Lactobacillales</taxon>
        <taxon>Lactobacillaceae</taxon>
        <taxon>Ligilactobacillus</taxon>
    </lineage>
</organism>
<keyword evidence="1" id="KW-1133">Transmembrane helix</keyword>
<protein>
    <submittedName>
        <fullName evidence="2">Uncharacterized protein</fullName>
    </submittedName>
</protein>
<keyword evidence="3" id="KW-1185">Reference proteome</keyword>
<reference evidence="2 3" key="1">
    <citation type="submission" date="2024-03" db="EMBL/GenBank/DDBJ databases">
        <title>Mouse gut bacterial collection (mGBC) of GemPharmatech.</title>
        <authorList>
            <person name="He Y."/>
            <person name="Dong L."/>
            <person name="Wu D."/>
            <person name="Gao X."/>
            <person name="Lin Z."/>
        </authorList>
    </citation>
    <scope>NUCLEOTIDE SEQUENCE [LARGE SCALE GENOMIC DNA]</scope>
    <source>
        <strain evidence="2 3">15-30</strain>
    </source>
</reference>
<sequence length="73" mass="8508">MRFKVLQRIQIVLFIVFLVTHLLLQIFNFHPELLLALTLGMTFLENDRSSLFLFSCLVLMTLSTVLYFIASIT</sequence>
<accession>A0ABV4DT59</accession>
<evidence type="ECO:0000256" key="1">
    <source>
        <dbReference type="SAM" id="Phobius"/>
    </source>
</evidence>
<dbReference type="RefSeq" id="WP_280607146.1">
    <property type="nucleotide sequence ID" value="NZ_CP123639.1"/>
</dbReference>
<comment type="caution">
    <text evidence="2">The sequence shown here is derived from an EMBL/GenBank/DDBJ whole genome shotgun (WGS) entry which is preliminary data.</text>
</comment>
<name>A0ABV4DT59_9LACO</name>
<feature type="transmembrane region" description="Helical" evidence="1">
    <location>
        <begin position="50"/>
        <end position="70"/>
    </location>
</feature>
<gene>
    <name evidence="2" type="ORF">AALT52_05415</name>
</gene>
<feature type="transmembrane region" description="Helical" evidence="1">
    <location>
        <begin position="12"/>
        <end position="30"/>
    </location>
</feature>